<dbReference type="GO" id="GO:1904047">
    <property type="term" value="F:S-adenosyl-L-methionine binding"/>
    <property type="evidence" value="ECO:0007669"/>
    <property type="project" value="TreeGrafter"/>
</dbReference>
<proteinExistence type="inferred from homology"/>
<dbReference type="Gene3D" id="1.10.1020.10">
    <property type="entry name" value="Adenine-specific Methyltransferase, Domain 2"/>
    <property type="match status" value="1"/>
</dbReference>
<dbReference type="Pfam" id="PF02086">
    <property type="entry name" value="MethyltransfD12"/>
    <property type="match status" value="1"/>
</dbReference>
<reference evidence="9 10" key="1">
    <citation type="journal article" date="2018" name="BMC Genomics">
        <title>Comparative genome analysis of jujube witches'-broom Phytoplasma, an obligate pathogen that causes jujube witches'-broom disease.</title>
        <authorList>
            <person name="Wang J."/>
            <person name="Song L."/>
            <person name="Jiao Q."/>
            <person name="Yang S."/>
            <person name="Gao R."/>
            <person name="Lu X."/>
            <person name="Zhou G."/>
        </authorList>
    </citation>
    <scope>NUCLEOTIDE SEQUENCE [LARGE SCALE GENOMIC DNA]</scope>
    <source>
        <strain evidence="9">Jwb-nky</strain>
    </source>
</reference>
<evidence type="ECO:0000256" key="5">
    <source>
        <dbReference type="ARBA" id="ARBA00022691"/>
    </source>
</evidence>
<evidence type="ECO:0000256" key="6">
    <source>
        <dbReference type="ARBA" id="ARBA00047942"/>
    </source>
</evidence>
<feature type="binding site" evidence="7">
    <location>
        <position position="24"/>
    </location>
    <ligand>
        <name>S-adenosyl-L-methionine</name>
        <dbReference type="ChEBI" id="CHEBI:59789"/>
    </ligand>
</feature>
<dbReference type="Proteomes" id="UP000272462">
    <property type="component" value="Chromosome"/>
</dbReference>
<keyword evidence="10" id="KW-1185">Reference proteome</keyword>
<evidence type="ECO:0000256" key="2">
    <source>
        <dbReference type="ARBA" id="ARBA00011900"/>
    </source>
</evidence>
<dbReference type="InterPro" id="IPR012263">
    <property type="entry name" value="M_m6A_EcoRV"/>
</dbReference>
<dbReference type="SUPFAM" id="SSF53335">
    <property type="entry name" value="S-adenosyl-L-methionine-dependent methyltransferases"/>
    <property type="match status" value="1"/>
</dbReference>
<dbReference type="InterPro" id="IPR029063">
    <property type="entry name" value="SAM-dependent_MTases_sf"/>
</dbReference>
<evidence type="ECO:0000256" key="3">
    <source>
        <dbReference type="ARBA" id="ARBA00022603"/>
    </source>
</evidence>
<dbReference type="NCBIfam" id="TIGR00571">
    <property type="entry name" value="dam"/>
    <property type="match status" value="1"/>
</dbReference>
<protein>
    <recommendedName>
        <fullName evidence="2 8">Site-specific DNA-methyltransferase (adenine-specific)</fullName>
        <ecNumber evidence="2 8">2.1.1.72</ecNumber>
    </recommendedName>
</protein>
<comment type="catalytic activity">
    <reaction evidence="6 8">
        <text>a 2'-deoxyadenosine in DNA + S-adenosyl-L-methionine = an N(6)-methyl-2'-deoxyadenosine in DNA + S-adenosyl-L-homocysteine + H(+)</text>
        <dbReference type="Rhea" id="RHEA:15197"/>
        <dbReference type="Rhea" id="RHEA-COMP:12418"/>
        <dbReference type="Rhea" id="RHEA-COMP:12419"/>
        <dbReference type="ChEBI" id="CHEBI:15378"/>
        <dbReference type="ChEBI" id="CHEBI:57856"/>
        <dbReference type="ChEBI" id="CHEBI:59789"/>
        <dbReference type="ChEBI" id="CHEBI:90615"/>
        <dbReference type="ChEBI" id="CHEBI:90616"/>
        <dbReference type="EC" id="2.1.1.72"/>
    </reaction>
</comment>
<dbReference type="KEGG" id="pzi:CWO85_03030"/>
<dbReference type="GO" id="GO:0043565">
    <property type="term" value="F:sequence-specific DNA binding"/>
    <property type="evidence" value="ECO:0007669"/>
    <property type="project" value="TreeGrafter"/>
</dbReference>
<dbReference type="OrthoDB" id="9805629at2"/>
<evidence type="ECO:0000256" key="1">
    <source>
        <dbReference type="ARBA" id="ARBA00006594"/>
    </source>
</evidence>
<evidence type="ECO:0000313" key="9">
    <source>
        <dbReference type="EMBL" id="AYJ01451.1"/>
    </source>
</evidence>
<dbReference type="PIRSF" id="PIRSF000398">
    <property type="entry name" value="M_m6A_EcoRV"/>
    <property type="match status" value="1"/>
</dbReference>
<keyword evidence="3 8" id="KW-0489">Methyltransferase</keyword>
<dbReference type="InterPro" id="IPR023095">
    <property type="entry name" value="Ade_MeTrfase_dom_2"/>
</dbReference>
<dbReference type="InterPro" id="IPR012327">
    <property type="entry name" value="MeTrfase_D12"/>
</dbReference>
<dbReference type="PANTHER" id="PTHR30481">
    <property type="entry name" value="DNA ADENINE METHYLASE"/>
    <property type="match status" value="1"/>
</dbReference>
<feature type="binding site" evidence="7">
    <location>
        <position position="65"/>
    </location>
    <ligand>
        <name>S-adenosyl-L-methionine</name>
        <dbReference type="ChEBI" id="CHEBI:59789"/>
    </ligand>
</feature>
<feature type="binding site" evidence="7">
    <location>
        <position position="209"/>
    </location>
    <ligand>
        <name>S-adenosyl-L-methionine</name>
        <dbReference type="ChEBI" id="CHEBI:59789"/>
    </ligand>
</feature>
<dbReference type="EC" id="2.1.1.72" evidence="2 8"/>
<evidence type="ECO:0000256" key="8">
    <source>
        <dbReference type="RuleBase" id="RU361257"/>
    </source>
</evidence>
<organism evidence="9 10">
    <name type="scientific">Ziziphus jujuba witches'-broom phytoplasma</name>
    <dbReference type="NCBI Taxonomy" id="135727"/>
    <lineage>
        <taxon>Bacteria</taxon>
        <taxon>Bacillati</taxon>
        <taxon>Mycoplasmatota</taxon>
        <taxon>Mollicutes</taxon>
        <taxon>Acholeplasmatales</taxon>
        <taxon>Acholeplasmataceae</taxon>
        <taxon>Candidatus Phytoplasma</taxon>
        <taxon>16SrV (Elm yellows group)</taxon>
    </lineage>
</organism>
<dbReference type="PANTHER" id="PTHR30481:SF3">
    <property type="entry name" value="DNA ADENINE METHYLASE"/>
    <property type="match status" value="1"/>
</dbReference>
<keyword evidence="4 8" id="KW-0808">Transferase</keyword>
<evidence type="ECO:0000256" key="7">
    <source>
        <dbReference type="PIRSR" id="PIRSR000398-1"/>
    </source>
</evidence>
<accession>A0A660HN31</accession>
<dbReference type="PROSITE" id="PS00092">
    <property type="entry name" value="N6_MTASE"/>
    <property type="match status" value="1"/>
</dbReference>
<dbReference type="EMBL" id="CP025121">
    <property type="protein sequence ID" value="AYJ01451.1"/>
    <property type="molecule type" value="Genomic_DNA"/>
</dbReference>
<comment type="similarity">
    <text evidence="1 8">Belongs to the N(4)/N(6)-methyltransferase family.</text>
</comment>
<name>A0A660HN31_ZIZJU</name>
<keyword evidence="5 8" id="KW-0949">S-adenosyl-L-methionine</keyword>
<evidence type="ECO:0000256" key="4">
    <source>
        <dbReference type="ARBA" id="ARBA00022679"/>
    </source>
</evidence>
<dbReference type="AlphaFoldDB" id="A0A660HN31"/>
<dbReference type="REBASE" id="275076">
    <property type="entry name" value="M.PziJORF3030P"/>
</dbReference>
<dbReference type="InterPro" id="IPR002052">
    <property type="entry name" value="DNA_methylase_N6_adenine_CS"/>
</dbReference>
<evidence type="ECO:0000313" key="10">
    <source>
        <dbReference type="Proteomes" id="UP000272462"/>
    </source>
</evidence>
<dbReference type="GO" id="GO:0009007">
    <property type="term" value="F:site-specific DNA-methyltransferase (adenine-specific) activity"/>
    <property type="evidence" value="ECO:0007669"/>
    <property type="project" value="UniProtKB-UniRule"/>
</dbReference>
<dbReference type="Gene3D" id="3.40.50.150">
    <property type="entry name" value="Vaccinia Virus protein VP39"/>
    <property type="match status" value="1"/>
</dbReference>
<gene>
    <name evidence="9" type="ORF">CWO85_03030</name>
</gene>
<dbReference type="GO" id="GO:0032259">
    <property type="term" value="P:methylation"/>
    <property type="evidence" value="ECO:0007669"/>
    <property type="project" value="UniProtKB-KW"/>
</dbReference>
<dbReference type="GO" id="GO:0009307">
    <property type="term" value="P:DNA restriction-modification system"/>
    <property type="evidence" value="ECO:0007669"/>
    <property type="project" value="InterPro"/>
</dbReference>
<sequence>MSFYFIYRLKRTKMQKFINWVGCKKKLLPHLLPLIPKKFKTYYEPFLGSGALYLSLMPKKAILNDNDTQLIQIWKSILYNPQDFYNKALAFENFIYQYPKSQQKQQKTAFENLLKQYNHLLTKNKNRSTKASLFFILSKYCFRGILRYKDNTSLYTTFGYKSKYKTSLLNLNDLFFLQKHFQKNKHLLLCTDYQKIIANAKKDDFVFIDPPYYNGKNITISSFYKGVFGFTEQVKLFNCLEKADKSGAKWLYTNYDTPEIRALFKNYYFQSIKSSTSHNLTNKNNNHEIIITNY</sequence>
<dbReference type="PRINTS" id="PR00505">
    <property type="entry name" value="D12N6MTFRASE"/>
</dbReference>
<dbReference type="GO" id="GO:0006298">
    <property type="term" value="P:mismatch repair"/>
    <property type="evidence" value="ECO:0007669"/>
    <property type="project" value="TreeGrafter"/>
</dbReference>
<feature type="binding site" evidence="7">
    <location>
        <position position="20"/>
    </location>
    <ligand>
        <name>S-adenosyl-L-methionine</name>
        <dbReference type="ChEBI" id="CHEBI:59789"/>
    </ligand>
</feature>